<dbReference type="AlphaFoldDB" id="A0A2P2LHA0"/>
<proteinExistence type="predicted"/>
<name>A0A2P2LHA0_RHIMU</name>
<keyword evidence="1" id="KW-0812">Transmembrane</keyword>
<sequence length="39" mass="4569">MSLNHKVYAMVVHCILMFLETYRYPIAVFLLSQFICCLG</sequence>
<protein>
    <submittedName>
        <fullName evidence="2">Uncharacterized protein</fullName>
    </submittedName>
</protein>
<accession>A0A2P2LHA0</accession>
<keyword evidence="1" id="KW-1133">Transmembrane helix</keyword>
<evidence type="ECO:0000256" key="1">
    <source>
        <dbReference type="SAM" id="Phobius"/>
    </source>
</evidence>
<feature type="transmembrane region" description="Helical" evidence="1">
    <location>
        <begin position="7"/>
        <end position="24"/>
    </location>
</feature>
<dbReference type="EMBL" id="GGEC01036840">
    <property type="protein sequence ID" value="MBX17324.1"/>
    <property type="molecule type" value="Transcribed_RNA"/>
</dbReference>
<reference evidence="2" key="1">
    <citation type="submission" date="2018-02" db="EMBL/GenBank/DDBJ databases">
        <title>Rhizophora mucronata_Transcriptome.</title>
        <authorList>
            <person name="Meera S.P."/>
            <person name="Sreeshan A."/>
            <person name="Augustine A."/>
        </authorList>
    </citation>
    <scope>NUCLEOTIDE SEQUENCE</scope>
    <source>
        <tissue evidence="2">Leaf</tissue>
    </source>
</reference>
<organism evidence="2">
    <name type="scientific">Rhizophora mucronata</name>
    <name type="common">Asiatic mangrove</name>
    <dbReference type="NCBI Taxonomy" id="61149"/>
    <lineage>
        <taxon>Eukaryota</taxon>
        <taxon>Viridiplantae</taxon>
        <taxon>Streptophyta</taxon>
        <taxon>Embryophyta</taxon>
        <taxon>Tracheophyta</taxon>
        <taxon>Spermatophyta</taxon>
        <taxon>Magnoliopsida</taxon>
        <taxon>eudicotyledons</taxon>
        <taxon>Gunneridae</taxon>
        <taxon>Pentapetalae</taxon>
        <taxon>rosids</taxon>
        <taxon>fabids</taxon>
        <taxon>Malpighiales</taxon>
        <taxon>Rhizophoraceae</taxon>
        <taxon>Rhizophora</taxon>
    </lineage>
</organism>
<keyword evidence="1" id="KW-0472">Membrane</keyword>
<evidence type="ECO:0000313" key="2">
    <source>
        <dbReference type="EMBL" id="MBX17324.1"/>
    </source>
</evidence>